<feature type="domain" description="DUF4440" evidence="3">
    <location>
        <begin position="46"/>
        <end position="156"/>
    </location>
</feature>
<dbReference type="Pfam" id="PF14534">
    <property type="entry name" value="DUF4440"/>
    <property type="match status" value="2"/>
</dbReference>
<dbReference type="InterPro" id="IPR027843">
    <property type="entry name" value="DUF4440"/>
</dbReference>
<evidence type="ECO:0000256" key="1">
    <source>
        <dbReference type="SAM" id="MobiDB-lite"/>
    </source>
</evidence>
<organism evidence="4 5">
    <name type="scientific">Candidatus Korobacter versatilis</name>
    <dbReference type="NCBI Taxonomy" id="658062"/>
    <lineage>
        <taxon>Bacteria</taxon>
        <taxon>Pseudomonadati</taxon>
        <taxon>Acidobacteriota</taxon>
        <taxon>Terriglobia</taxon>
        <taxon>Terriglobales</taxon>
        <taxon>Candidatus Korobacteraceae</taxon>
        <taxon>Candidatus Korobacter</taxon>
    </lineage>
</organism>
<dbReference type="Gene3D" id="3.10.450.50">
    <property type="match status" value="2"/>
</dbReference>
<feature type="domain" description="DUF4440" evidence="3">
    <location>
        <begin position="212"/>
        <end position="319"/>
    </location>
</feature>
<accession>A0A932A665</accession>
<feature type="signal peptide" evidence="2">
    <location>
        <begin position="1"/>
        <end position="27"/>
    </location>
</feature>
<dbReference type="EMBL" id="JACPNR010000003">
    <property type="protein sequence ID" value="MBI2677297.1"/>
    <property type="molecule type" value="Genomic_DNA"/>
</dbReference>
<name>A0A932A665_9BACT</name>
<dbReference type="PROSITE" id="PS51257">
    <property type="entry name" value="PROKAR_LIPOPROTEIN"/>
    <property type="match status" value="1"/>
</dbReference>
<evidence type="ECO:0000259" key="3">
    <source>
        <dbReference type="Pfam" id="PF14534"/>
    </source>
</evidence>
<feature type="region of interest" description="Disordered" evidence="1">
    <location>
        <begin position="166"/>
        <end position="206"/>
    </location>
</feature>
<sequence length="326" mass="34563">MKTLVITVSLGLAILMLAGCGAANNTAANKGPDAAKPTAAPTVDALLALDKQANEAYLKSDAKFFDGMLSDRFVMYEAGQRMEKAAVIKMIAGNKCDVKAWKLEDPRMARIDTDTYVLSYKGTFAGSCTGPGGKAMEIPSPIRAATVWLRSGDKWMAAFHGQNLLVDPKDPPSSAKARSNKEGPKKDSKAAAHSSPAVTKPAPDSNTDAMMAIEQSLWEAWMAKDGKKLEALTATELSFQNIYGTFFANKADTLKDWTGPGCDVKSVRVSDGAGILLSPTVGLLTRTGTAEGTCGGQTLTPVPIYGVSVFVKDGDSWKLAFSLNQL</sequence>
<reference evidence="4" key="1">
    <citation type="submission" date="2020-07" db="EMBL/GenBank/DDBJ databases">
        <title>Huge and variable diversity of episymbiotic CPR bacteria and DPANN archaea in groundwater ecosystems.</title>
        <authorList>
            <person name="He C.Y."/>
            <person name="Keren R."/>
            <person name="Whittaker M."/>
            <person name="Farag I.F."/>
            <person name="Doudna J."/>
            <person name="Cate J.H.D."/>
            <person name="Banfield J.F."/>
        </authorList>
    </citation>
    <scope>NUCLEOTIDE SEQUENCE</scope>
    <source>
        <strain evidence="4">NC_groundwater_580_Pr5_B-0.1um_64_19</strain>
    </source>
</reference>
<gene>
    <name evidence="4" type="ORF">HYX28_00790</name>
</gene>
<dbReference type="SUPFAM" id="SSF54427">
    <property type="entry name" value="NTF2-like"/>
    <property type="match status" value="2"/>
</dbReference>
<feature type="chain" id="PRO_5037023710" evidence="2">
    <location>
        <begin position="28"/>
        <end position="326"/>
    </location>
</feature>
<proteinExistence type="predicted"/>
<comment type="caution">
    <text evidence="4">The sequence shown here is derived from an EMBL/GenBank/DDBJ whole genome shotgun (WGS) entry which is preliminary data.</text>
</comment>
<dbReference type="InterPro" id="IPR032710">
    <property type="entry name" value="NTF2-like_dom_sf"/>
</dbReference>
<dbReference type="AlphaFoldDB" id="A0A932A665"/>
<protein>
    <submittedName>
        <fullName evidence="4">Nuclear transport factor 2 family protein</fullName>
    </submittedName>
</protein>
<evidence type="ECO:0000313" key="4">
    <source>
        <dbReference type="EMBL" id="MBI2677297.1"/>
    </source>
</evidence>
<feature type="compositionally biased region" description="Basic and acidic residues" evidence="1">
    <location>
        <begin position="179"/>
        <end position="190"/>
    </location>
</feature>
<evidence type="ECO:0000313" key="5">
    <source>
        <dbReference type="Proteomes" id="UP000779809"/>
    </source>
</evidence>
<dbReference type="Proteomes" id="UP000779809">
    <property type="component" value="Unassembled WGS sequence"/>
</dbReference>
<keyword evidence="2" id="KW-0732">Signal</keyword>
<evidence type="ECO:0000256" key="2">
    <source>
        <dbReference type="SAM" id="SignalP"/>
    </source>
</evidence>